<dbReference type="Proteomes" id="UP000230233">
    <property type="component" value="Chromosome IV"/>
</dbReference>
<accession>A0A2G5TXX2</accession>
<dbReference type="OrthoDB" id="5873440at2759"/>
<name>A0A2G5TXX2_9PELO</name>
<feature type="domain" description="Smr" evidence="1">
    <location>
        <begin position="137"/>
        <end position="214"/>
    </location>
</feature>
<dbReference type="AlphaFoldDB" id="A0A2G5TXX2"/>
<keyword evidence="3" id="KW-1185">Reference proteome</keyword>
<comment type="caution">
    <text evidence="2">The sequence shown here is derived from an EMBL/GenBank/DDBJ whole genome shotgun (WGS) entry which is preliminary data.</text>
</comment>
<evidence type="ECO:0000259" key="1">
    <source>
        <dbReference type="PROSITE" id="PS50828"/>
    </source>
</evidence>
<dbReference type="InterPro" id="IPR036063">
    <property type="entry name" value="Smr_dom_sf"/>
</dbReference>
<gene>
    <name evidence="2" type="primary">Cnig_chr_IV.g12562</name>
    <name evidence="2" type="ORF">B9Z55_012562</name>
</gene>
<reference evidence="3" key="1">
    <citation type="submission" date="2017-10" db="EMBL/GenBank/DDBJ databases">
        <title>Rapid genome shrinkage in a self-fertile nematode reveals novel sperm competition proteins.</title>
        <authorList>
            <person name="Yin D."/>
            <person name="Schwarz E.M."/>
            <person name="Thomas C.G."/>
            <person name="Felde R.L."/>
            <person name="Korf I.F."/>
            <person name="Cutter A.D."/>
            <person name="Schartner C.M."/>
            <person name="Ralston E.J."/>
            <person name="Meyer B.J."/>
            <person name="Haag E.S."/>
        </authorList>
    </citation>
    <scope>NUCLEOTIDE SEQUENCE [LARGE SCALE GENOMIC DNA]</scope>
    <source>
        <strain evidence="3">JU1422</strain>
    </source>
</reference>
<evidence type="ECO:0000313" key="3">
    <source>
        <dbReference type="Proteomes" id="UP000230233"/>
    </source>
</evidence>
<dbReference type="InterPro" id="IPR002625">
    <property type="entry name" value="Smr_dom"/>
</dbReference>
<sequence>MDYQSFMDYQMHQAWLANQSHLYQSQFQYDHGNVSLAFDGLDSRVCRSPIRSTIQVEKVKTKLCCHFRKGGDLVCPYESKYTEEFHQLKEGISEKVQKLHRLKKVSTDSKLIQALDNQINTMIRQWNQFCPKAPNYYDLHGMTSRGAVEYVLDIVQLMRVNGVRTSWLETGKGKHSLDNIPAIKTILLRDYHGVNGCYFVPLSSNDGVLELTVI</sequence>
<dbReference type="Gene3D" id="3.30.1370.110">
    <property type="match status" value="1"/>
</dbReference>
<protein>
    <recommendedName>
        <fullName evidence="1">Smr domain-containing protein</fullName>
    </recommendedName>
</protein>
<evidence type="ECO:0000313" key="2">
    <source>
        <dbReference type="EMBL" id="PIC32098.1"/>
    </source>
</evidence>
<dbReference type="SMART" id="SM00463">
    <property type="entry name" value="SMR"/>
    <property type="match status" value="1"/>
</dbReference>
<dbReference type="SUPFAM" id="SSF160443">
    <property type="entry name" value="SMR domain-like"/>
    <property type="match status" value="1"/>
</dbReference>
<dbReference type="PROSITE" id="PS50828">
    <property type="entry name" value="SMR"/>
    <property type="match status" value="1"/>
</dbReference>
<organism evidence="2 3">
    <name type="scientific">Caenorhabditis nigoni</name>
    <dbReference type="NCBI Taxonomy" id="1611254"/>
    <lineage>
        <taxon>Eukaryota</taxon>
        <taxon>Metazoa</taxon>
        <taxon>Ecdysozoa</taxon>
        <taxon>Nematoda</taxon>
        <taxon>Chromadorea</taxon>
        <taxon>Rhabditida</taxon>
        <taxon>Rhabditina</taxon>
        <taxon>Rhabditomorpha</taxon>
        <taxon>Rhabditoidea</taxon>
        <taxon>Rhabditidae</taxon>
        <taxon>Peloderinae</taxon>
        <taxon>Caenorhabditis</taxon>
    </lineage>
</organism>
<proteinExistence type="predicted"/>
<dbReference type="EMBL" id="PDUG01000004">
    <property type="protein sequence ID" value="PIC32098.1"/>
    <property type="molecule type" value="Genomic_DNA"/>
</dbReference>